<feature type="transmembrane region" description="Helical" evidence="5">
    <location>
        <begin position="232"/>
        <end position="255"/>
    </location>
</feature>
<protein>
    <submittedName>
        <fullName evidence="7">MFS transporter</fullName>
    </submittedName>
</protein>
<dbReference type="RefSeq" id="WP_120763629.1">
    <property type="nucleotide sequence ID" value="NZ_CP032630.1"/>
</dbReference>
<dbReference type="InterPro" id="IPR036259">
    <property type="entry name" value="MFS_trans_sf"/>
</dbReference>
<feature type="transmembrane region" description="Helical" evidence="5">
    <location>
        <begin position="418"/>
        <end position="438"/>
    </location>
</feature>
<feature type="domain" description="Major facilitator superfamily (MFS) profile" evidence="6">
    <location>
        <begin position="1"/>
        <end position="441"/>
    </location>
</feature>
<evidence type="ECO:0000313" key="8">
    <source>
        <dbReference type="Proteomes" id="UP000278886"/>
    </source>
</evidence>
<evidence type="ECO:0000256" key="3">
    <source>
        <dbReference type="ARBA" id="ARBA00022989"/>
    </source>
</evidence>
<feature type="transmembrane region" description="Helical" evidence="5">
    <location>
        <begin position="155"/>
        <end position="177"/>
    </location>
</feature>
<dbReference type="NCBIfam" id="TIGR00792">
    <property type="entry name" value="gph"/>
    <property type="match status" value="1"/>
</dbReference>
<dbReference type="GO" id="GO:0006814">
    <property type="term" value="P:sodium ion transport"/>
    <property type="evidence" value="ECO:0007669"/>
    <property type="project" value="InterPro"/>
</dbReference>
<sequence length="461" mass="48842">MTTKTSAPPLSGRVSMREKLSYAAGDIGSNLVFAPATSFVLFYFTDIAGIGAAIAGTAILLGQLLNGVVDLVVGVLIDKTKTRWGKTRPWILWSALPLMMCFVLMFSVPSGLDDTGKVVWAFVTYALVMAVFFTASNVAYSALLSVMTPDSTTRVTLTTFRFFAAIATTLAVSYATFPLVGALGGGQQGWTTTASIYAVLGLGALLTVFFGTRERLRPTDEFSSTRRPVKELLGFLFRNRYFWLAAALFVGFYLFNGMNQAAGVYFAADILGDPAAFGTLSLAALAPLLIGIVFMPALVGRFGKRRMFLAGIAIQIAGSIVVAIAPENLGVVLAGLLIRGVGGIPFSAALFAIVADVVDFGEWKFGVRIDGLTYSAVVFGQKIGAGLGAAGTGWILAFGAYDADLREQPASAISAIEFAYIYAPIALLALTAVAIWFLDVEKHGLAIRQFLQSRNAAAPSS</sequence>
<dbReference type="InterPro" id="IPR020846">
    <property type="entry name" value="MFS_dom"/>
</dbReference>
<evidence type="ECO:0000256" key="1">
    <source>
        <dbReference type="ARBA" id="ARBA00004651"/>
    </source>
</evidence>
<accession>A0A387BL75</accession>
<feature type="transmembrane region" description="Helical" evidence="5">
    <location>
        <begin position="90"/>
        <end position="112"/>
    </location>
</feature>
<dbReference type="GO" id="GO:0015293">
    <property type="term" value="F:symporter activity"/>
    <property type="evidence" value="ECO:0007669"/>
    <property type="project" value="InterPro"/>
</dbReference>
<feature type="transmembrane region" description="Helical" evidence="5">
    <location>
        <begin position="376"/>
        <end position="398"/>
    </location>
</feature>
<feature type="transmembrane region" description="Helical" evidence="5">
    <location>
        <begin position="307"/>
        <end position="325"/>
    </location>
</feature>
<feature type="transmembrane region" description="Helical" evidence="5">
    <location>
        <begin position="50"/>
        <end position="78"/>
    </location>
</feature>
<dbReference type="EMBL" id="CP032630">
    <property type="protein sequence ID" value="AYF99260.1"/>
    <property type="molecule type" value="Genomic_DNA"/>
</dbReference>
<dbReference type="InterPro" id="IPR039672">
    <property type="entry name" value="MFS_2"/>
</dbReference>
<dbReference type="GO" id="GO:0008643">
    <property type="term" value="P:carbohydrate transport"/>
    <property type="evidence" value="ECO:0007669"/>
    <property type="project" value="InterPro"/>
</dbReference>
<dbReference type="SUPFAM" id="SSF103473">
    <property type="entry name" value="MFS general substrate transporter"/>
    <property type="match status" value="1"/>
</dbReference>
<evidence type="ECO:0000256" key="2">
    <source>
        <dbReference type="ARBA" id="ARBA00022692"/>
    </source>
</evidence>
<keyword evidence="3 5" id="KW-1133">Transmembrane helix</keyword>
<gene>
    <name evidence="7" type="ORF">D7I47_14010</name>
</gene>
<feature type="transmembrane region" description="Helical" evidence="5">
    <location>
        <begin position="118"/>
        <end position="143"/>
    </location>
</feature>
<dbReference type="Pfam" id="PF13347">
    <property type="entry name" value="MFS_2"/>
    <property type="match status" value="1"/>
</dbReference>
<name>A0A387BL75_9MICO</name>
<dbReference type="PANTHER" id="PTHR11328:SF24">
    <property type="entry name" value="MAJOR FACILITATOR SUPERFAMILY (MFS) PROFILE DOMAIN-CONTAINING PROTEIN"/>
    <property type="match status" value="1"/>
</dbReference>
<keyword evidence="8" id="KW-1185">Reference proteome</keyword>
<evidence type="ECO:0000313" key="7">
    <source>
        <dbReference type="EMBL" id="AYF99260.1"/>
    </source>
</evidence>
<dbReference type="PROSITE" id="PS50850">
    <property type="entry name" value="MFS"/>
    <property type="match status" value="1"/>
</dbReference>
<feature type="transmembrane region" description="Helical" evidence="5">
    <location>
        <begin position="275"/>
        <end position="295"/>
    </location>
</feature>
<keyword evidence="4 5" id="KW-0472">Membrane</keyword>
<dbReference type="GO" id="GO:0005886">
    <property type="term" value="C:plasma membrane"/>
    <property type="evidence" value="ECO:0007669"/>
    <property type="project" value="UniProtKB-SubCell"/>
</dbReference>
<dbReference type="Proteomes" id="UP000278886">
    <property type="component" value="Chromosome"/>
</dbReference>
<dbReference type="PANTHER" id="PTHR11328">
    <property type="entry name" value="MAJOR FACILITATOR SUPERFAMILY DOMAIN-CONTAINING PROTEIN"/>
    <property type="match status" value="1"/>
</dbReference>
<organism evidence="7 8">
    <name type="scientific">Protaetiibacter intestinalis</name>
    <dbReference type="NCBI Taxonomy" id="2419774"/>
    <lineage>
        <taxon>Bacteria</taxon>
        <taxon>Bacillati</taxon>
        <taxon>Actinomycetota</taxon>
        <taxon>Actinomycetes</taxon>
        <taxon>Micrococcales</taxon>
        <taxon>Microbacteriaceae</taxon>
        <taxon>Protaetiibacter</taxon>
    </lineage>
</organism>
<dbReference type="InterPro" id="IPR001927">
    <property type="entry name" value="Na/Gal_symport"/>
</dbReference>
<feature type="transmembrane region" description="Helical" evidence="5">
    <location>
        <begin position="20"/>
        <end position="44"/>
    </location>
</feature>
<dbReference type="AlphaFoldDB" id="A0A387BL75"/>
<dbReference type="KEGG" id="lyd:D7I47_14010"/>
<feature type="transmembrane region" description="Helical" evidence="5">
    <location>
        <begin position="331"/>
        <end position="355"/>
    </location>
</feature>
<feature type="transmembrane region" description="Helical" evidence="5">
    <location>
        <begin position="189"/>
        <end position="211"/>
    </location>
</feature>
<dbReference type="CDD" id="cd17332">
    <property type="entry name" value="MFS_MelB_like"/>
    <property type="match status" value="1"/>
</dbReference>
<evidence type="ECO:0000259" key="6">
    <source>
        <dbReference type="PROSITE" id="PS50850"/>
    </source>
</evidence>
<comment type="subcellular location">
    <subcellularLocation>
        <location evidence="1">Cell membrane</location>
        <topology evidence="1">Multi-pass membrane protein</topology>
    </subcellularLocation>
</comment>
<evidence type="ECO:0000256" key="4">
    <source>
        <dbReference type="ARBA" id="ARBA00023136"/>
    </source>
</evidence>
<proteinExistence type="predicted"/>
<reference evidence="8" key="1">
    <citation type="submission" date="2018-09" db="EMBL/GenBank/DDBJ databases">
        <title>Genome sequencing of strain 2DFWR-13.</title>
        <authorList>
            <person name="Heo J."/>
            <person name="Kim S.-J."/>
            <person name="Kwon S.-W."/>
        </authorList>
    </citation>
    <scope>NUCLEOTIDE SEQUENCE [LARGE SCALE GENOMIC DNA]</scope>
    <source>
        <strain evidence="8">2DFWR-13</strain>
    </source>
</reference>
<dbReference type="Gene3D" id="1.20.1250.20">
    <property type="entry name" value="MFS general substrate transporter like domains"/>
    <property type="match status" value="2"/>
</dbReference>
<evidence type="ECO:0000256" key="5">
    <source>
        <dbReference type="SAM" id="Phobius"/>
    </source>
</evidence>
<keyword evidence="2 5" id="KW-0812">Transmembrane</keyword>